<evidence type="ECO:0000313" key="4">
    <source>
        <dbReference type="EMBL" id="SEF96200.1"/>
    </source>
</evidence>
<reference evidence="4 5" key="1">
    <citation type="submission" date="2016-10" db="EMBL/GenBank/DDBJ databases">
        <authorList>
            <person name="de Groot N.N."/>
        </authorList>
    </citation>
    <scope>NUCLEOTIDE SEQUENCE [LARGE SCALE GENOMIC DNA]</scope>
    <source>
        <strain evidence="4 5">Nl13</strain>
    </source>
</reference>
<dbReference type="GO" id="GO:0016020">
    <property type="term" value="C:membrane"/>
    <property type="evidence" value="ECO:0007669"/>
    <property type="project" value="TreeGrafter"/>
</dbReference>
<keyword evidence="2" id="KW-0560">Oxidoreductase</keyword>
<dbReference type="CDD" id="cd05233">
    <property type="entry name" value="SDR_c"/>
    <property type="match status" value="1"/>
</dbReference>
<dbReference type="Pfam" id="PF00106">
    <property type="entry name" value="adh_short"/>
    <property type="match status" value="1"/>
</dbReference>
<dbReference type="AlphaFoldDB" id="A0A1H5W9Y9"/>
<name>A0A1H5W9Y9_NITMU</name>
<dbReference type="PRINTS" id="PR00080">
    <property type="entry name" value="SDRFAMILY"/>
</dbReference>
<dbReference type="Proteomes" id="UP000236751">
    <property type="component" value="Unassembled WGS sequence"/>
</dbReference>
<dbReference type="RefSeq" id="WP_041352522.1">
    <property type="nucleotide sequence ID" value="NC_007614.1"/>
</dbReference>
<dbReference type="PANTHER" id="PTHR44196:SF1">
    <property type="entry name" value="DEHYDROGENASE_REDUCTASE SDR FAMILY MEMBER 7B"/>
    <property type="match status" value="1"/>
</dbReference>
<dbReference type="InterPro" id="IPR002347">
    <property type="entry name" value="SDR_fam"/>
</dbReference>
<dbReference type="FunFam" id="3.40.50.720:FF:000084">
    <property type="entry name" value="Short-chain dehydrogenase reductase"/>
    <property type="match status" value="1"/>
</dbReference>
<dbReference type="PRINTS" id="PR00081">
    <property type="entry name" value="GDHRDH"/>
</dbReference>
<gene>
    <name evidence="4" type="ORF">SAMN05216403_1185</name>
</gene>
<dbReference type="PANTHER" id="PTHR44196">
    <property type="entry name" value="DEHYDROGENASE/REDUCTASE SDR FAMILY MEMBER 7B"/>
    <property type="match status" value="1"/>
</dbReference>
<evidence type="ECO:0000256" key="3">
    <source>
        <dbReference type="RuleBase" id="RU000363"/>
    </source>
</evidence>
<proteinExistence type="inferred from homology"/>
<dbReference type="Gene3D" id="3.40.50.720">
    <property type="entry name" value="NAD(P)-binding Rossmann-like Domain"/>
    <property type="match status" value="1"/>
</dbReference>
<accession>A0A1H5W9Y9</accession>
<dbReference type="EMBL" id="FNVK01000018">
    <property type="protein sequence ID" value="SEF96200.1"/>
    <property type="molecule type" value="Genomic_DNA"/>
</dbReference>
<dbReference type="InterPro" id="IPR036291">
    <property type="entry name" value="NAD(P)-bd_dom_sf"/>
</dbReference>
<dbReference type="GO" id="GO:0016491">
    <property type="term" value="F:oxidoreductase activity"/>
    <property type="evidence" value="ECO:0007669"/>
    <property type="project" value="UniProtKB-KW"/>
</dbReference>
<comment type="similarity">
    <text evidence="1 3">Belongs to the short-chain dehydrogenases/reductases (SDR) family.</text>
</comment>
<evidence type="ECO:0000256" key="1">
    <source>
        <dbReference type="ARBA" id="ARBA00006484"/>
    </source>
</evidence>
<organism evidence="4 5">
    <name type="scientific">Nitrosospira multiformis (strain ATCC 25196 / NCIMB 11849 / C 71)</name>
    <dbReference type="NCBI Taxonomy" id="323848"/>
    <lineage>
        <taxon>Bacteria</taxon>
        <taxon>Pseudomonadati</taxon>
        <taxon>Pseudomonadota</taxon>
        <taxon>Betaproteobacteria</taxon>
        <taxon>Nitrosomonadales</taxon>
        <taxon>Nitrosomonadaceae</taxon>
        <taxon>Nitrosospira</taxon>
    </lineage>
</organism>
<evidence type="ECO:0000313" key="5">
    <source>
        <dbReference type="Proteomes" id="UP000236751"/>
    </source>
</evidence>
<protein>
    <submittedName>
        <fullName evidence="4">NADP-dependent 3-hydroxy acid dehydrogenase YdfG</fullName>
    </submittedName>
</protein>
<evidence type="ECO:0000256" key="2">
    <source>
        <dbReference type="ARBA" id="ARBA00023002"/>
    </source>
</evidence>
<dbReference type="SUPFAM" id="SSF51735">
    <property type="entry name" value="NAD(P)-binding Rossmann-fold domains"/>
    <property type="match status" value="1"/>
</dbReference>
<sequence length="243" mass="26199">MNQQSVTDKVVIVTGAGQGLGEAIANTLGAAGAVVCACDIKEDKVKNVAQAINDGGGAAYPFVLDVRNAEGIRQTVDDIMAEHGRIDILINNAGTDMTLGIEDLSVTDWDRVVDVNLCGPFLLSKTVYPLLKRQGRGHIVNIASTAAKRVWTEASAYHASKWGLLGFSHALHAEGRRDNIKVTAVIAGGMRTPFIMDRFPDTDPNVLQDPKNVADTVHFVLTQPDETVIPEVMVLPMRETSWP</sequence>
<dbReference type="OrthoDB" id="9810734at2"/>